<feature type="transmembrane region" description="Helical" evidence="7">
    <location>
        <begin position="366"/>
        <end position="384"/>
    </location>
</feature>
<protein>
    <recommendedName>
        <fullName evidence="10">Tetratricopeptide repeat protein</fullName>
    </recommendedName>
</protein>
<evidence type="ECO:0000256" key="1">
    <source>
        <dbReference type="ARBA" id="ARBA00004496"/>
    </source>
</evidence>
<keyword evidence="7" id="KW-0812">Transmembrane</keyword>
<keyword evidence="7" id="KW-1133">Transmembrane helix</keyword>
<keyword evidence="7" id="KW-0472">Membrane</keyword>
<reference evidence="8" key="2">
    <citation type="submission" date="2020-09" db="EMBL/GenBank/DDBJ databases">
        <authorList>
            <person name="Sun Q."/>
            <person name="Zhou Y."/>
        </authorList>
    </citation>
    <scope>NUCLEOTIDE SEQUENCE</scope>
    <source>
        <strain evidence="8">CGMCC 1.15966</strain>
    </source>
</reference>
<comment type="subcellular location">
    <subcellularLocation>
        <location evidence="1">Cytoplasm</location>
    </subcellularLocation>
</comment>
<evidence type="ECO:0000256" key="3">
    <source>
        <dbReference type="ARBA" id="ARBA00022737"/>
    </source>
</evidence>
<keyword evidence="4" id="KW-0802">TPR repeat</keyword>
<dbReference type="InterPro" id="IPR036388">
    <property type="entry name" value="WH-like_DNA-bd_sf"/>
</dbReference>
<keyword evidence="2" id="KW-0963">Cytoplasm</keyword>
<feature type="coiled-coil region" evidence="6">
    <location>
        <begin position="393"/>
        <end position="443"/>
    </location>
</feature>
<proteinExistence type="inferred from homology"/>
<comment type="caution">
    <text evidence="8">The sequence shown here is derived from an EMBL/GenBank/DDBJ whole genome shotgun (WGS) entry which is preliminary data.</text>
</comment>
<evidence type="ECO:0000256" key="5">
    <source>
        <dbReference type="ARBA" id="ARBA00038253"/>
    </source>
</evidence>
<dbReference type="Gene3D" id="1.10.10.10">
    <property type="entry name" value="Winged helix-like DNA-binding domain superfamily/Winged helix DNA-binding domain"/>
    <property type="match status" value="1"/>
</dbReference>
<dbReference type="Proteomes" id="UP000614460">
    <property type="component" value="Unassembled WGS sequence"/>
</dbReference>
<evidence type="ECO:0000256" key="4">
    <source>
        <dbReference type="ARBA" id="ARBA00022803"/>
    </source>
</evidence>
<dbReference type="PANTHER" id="PTHR46630:SF1">
    <property type="entry name" value="TETRATRICOPEPTIDE REPEAT PROTEIN 29"/>
    <property type="match status" value="1"/>
</dbReference>
<dbReference type="InterPro" id="IPR011990">
    <property type="entry name" value="TPR-like_helical_dom_sf"/>
</dbReference>
<dbReference type="InterPro" id="IPR016032">
    <property type="entry name" value="Sig_transdc_resp-reg_C-effctor"/>
</dbReference>
<reference evidence="8" key="1">
    <citation type="journal article" date="2014" name="Int. J. Syst. Evol. Microbiol.">
        <title>Complete genome sequence of Corynebacterium casei LMG S-19264T (=DSM 44701T), isolated from a smear-ripened cheese.</title>
        <authorList>
            <consortium name="US DOE Joint Genome Institute (JGI-PGF)"/>
            <person name="Walter F."/>
            <person name="Albersmeier A."/>
            <person name="Kalinowski J."/>
            <person name="Ruckert C."/>
        </authorList>
    </citation>
    <scope>NUCLEOTIDE SEQUENCE</scope>
    <source>
        <strain evidence="8">CGMCC 1.15966</strain>
    </source>
</reference>
<accession>A0A8H9KY12</accession>
<dbReference type="SUPFAM" id="SSF46894">
    <property type="entry name" value="C-terminal effector domain of the bipartite response regulators"/>
    <property type="match status" value="1"/>
</dbReference>
<gene>
    <name evidence="8" type="ORF">GCM10011516_21800</name>
</gene>
<evidence type="ECO:0000256" key="7">
    <source>
        <dbReference type="SAM" id="Phobius"/>
    </source>
</evidence>
<dbReference type="InterPro" id="IPR051476">
    <property type="entry name" value="Bac_ResReg_Asp_Phosphatase"/>
</dbReference>
<dbReference type="AlphaFoldDB" id="A0A8H9KY12"/>
<dbReference type="EMBL" id="BMKM01000005">
    <property type="protein sequence ID" value="GGE23766.1"/>
    <property type="molecule type" value="Genomic_DNA"/>
</dbReference>
<sequence length="544" mass="64541">MGQNQKENSLLELERILKIDVNFQRDTLALIRRLDSVKKIADERRSIPLKWAYYMLMADGFSIAFDNVNIRSNFYFQQAHNLVSMGNYEDLFQVGLIRQGYYYFVYRKIREAFPYFLQADDLRPSINLNKIPILTLHYGFIARFYSYIGDQKKAIEFLELVLPFTEPLSRNRIDMVNALGVYSKKDSSYRKATDYFNKALHIAGLARDSVWIGIISGNLADLYWKEGRRSHAIDLVKKNIEYSLKFNESLDAMRANLALARMYVEEDDLIAAENYVNEAIKLMENKPYFLEYQVEACLMLAKVAKGKGNFSKELDYLRSYLVLKDSLDKNDDYEKLHRASWKWETEKYHKNLENYELKRKQTNQSYIYFVIFFVLFFLIIILLVNRSKNKILFKNAELEKEQLELSYEKQMLDRELLILNNSLEDFTATIKQNDLTIQRLRNEVMYNLDHFPDRQEEVNDRLNKMLENHVMTEERWVKFSNIFERVYPGYVDTQKELYPRLTENDCRLLSLMKLGLNNRSIAELMGISLEGVKKAKQRLKKKLE</sequence>
<evidence type="ECO:0000313" key="9">
    <source>
        <dbReference type="Proteomes" id="UP000614460"/>
    </source>
</evidence>
<keyword evidence="6" id="KW-0175">Coiled coil</keyword>
<dbReference type="GO" id="GO:0005737">
    <property type="term" value="C:cytoplasm"/>
    <property type="evidence" value="ECO:0007669"/>
    <property type="project" value="UniProtKB-SubCell"/>
</dbReference>
<dbReference type="GO" id="GO:0003677">
    <property type="term" value="F:DNA binding"/>
    <property type="evidence" value="ECO:0007669"/>
    <property type="project" value="InterPro"/>
</dbReference>
<dbReference type="PANTHER" id="PTHR46630">
    <property type="entry name" value="TETRATRICOPEPTIDE REPEAT PROTEIN 29"/>
    <property type="match status" value="1"/>
</dbReference>
<dbReference type="Gene3D" id="1.25.40.10">
    <property type="entry name" value="Tetratricopeptide repeat domain"/>
    <property type="match status" value="1"/>
</dbReference>
<comment type="similarity">
    <text evidence="5">Belongs to the Rap family.</text>
</comment>
<dbReference type="SUPFAM" id="SSF48452">
    <property type="entry name" value="TPR-like"/>
    <property type="match status" value="1"/>
</dbReference>
<keyword evidence="3" id="KW-0677">Repeat</keyword>
<evidence type="ECO:0000256" key="6">
    <source>
        <dbReference type="SAM" id="Coils"/>
    </source>
</evidence>
<keyword evidence="9" id="KW-1185">Reference proteome</keyword>
<organism evidence="8 9">
    <name type="scientific">Sphingobacterium cellulitidis</name>
    <dbReference type="NCBI Taxonomy" id="1768011"/>
    <lineage>
        <taxon>Bacteria</taxon>
        <taxon>Pseudomonadati</taxon>
        <taxon>Bacteroidota</taxon>
        <taxon>Sphingobacteriia</taxon>
        <taxon>Sphingobacteriales</taxon>
        <taxon>Sphingobacteriaceae</taxon>
        <taxon>Sphingobacterium</taxon>
    </lineage>
</organism>
<evidence type="ECO:0008006" key="10">
    <source>
        <dbReference type="Google" id="ProtNLM"/>
    </source>
</evidence>
<evidence type="ECO:0000313" key="8">
    <source>
        <dbReference type="EMBL" id="GGE23766.1"/>
    </source>
</evidence>
<evidence type="ECO:0000256" key="2">
    <source>
        <dbReference type="ARBA" id="ARBA00022490"/>
    </source>
</evidence>
<dbReference type="GO" id="GO:0006355">
    <property type="term" value="P:regulation of DNA-templated transcription"/>
    <property type="evidence" value="ECO:0007669"/>
    <property type="project" value="InterPro"/>
</dbReference>
<name>A0A8H9KY12_9SPHI</name>